<proteinExistence type="predicted"/>
<evidence type="ECO:0000313" key="2">
    <source>
        <dbReference type="EMBL" id="MBX63770.1"/>
    </source>
</evidence>
<name>A0A2P2Q9V0_RHIMU</name>
<dbReference type="EMBL" id="GGEC01083286">
    <property type="protein sequence ID" value="MBX63770.1"/>
    <property type="molecule type" value="Transcribed_RNA"/>
</dbReference>
<accession>A0A2P2Q9V0</accession>
<sequence length="118" mass="13159">MASAFPRVVVFLHQDNVGIQRIRSRNDRASVAQDSLSFSSDGSDDESVLPIAWAIKVFPIILSTCYAARCAAITWRLYSVPRPSRMIVVSFFQGVFFFANASKYSFHGYISGAKNDLE</sequence>
<feature type="transmembrane region" description="Helical" evidence="1">
    <location>
        <begin position="87"/>
        <end position="106"/>
    </location>
</feature>
<organism evidence="2">
    <name type="scientific">Rhizophora mucronata</name>
    <name type="common">Asiatic mangrove</name>
    <dbReference type="NCBI Taxonomy" id="61149"/>
    <lineage>
        <taxon>Eukaryota</taxon>
        <taxon>Viridiplantae</taxon>
        <taxon>Streptophyta</taxon>
        <taxon>Embryophyta</taxon>
        <taxon>Tracheophyta</taxon>
        <taxon>Spermatophyta</taxon>
        <taxon>Magnoliopsida</taxon>
        <taxon>eudicotyledons</taxon>
        <taxon>Gunneridae</taxon>
        <taxon>Pentapetalae</taxon>
        <taxon>rosids</taxon>
        <taxon>fabids</taxon>
        <taxon>Malpighiales</taxon>
        <taxon>Rhizophoraceae</taxon>
        <taxon>Rhizophora</taxon>
    </lineage>
</organism>
<reference evidence="2" key="1">
    <citation type="submission" date="2018-02" db="EMBL/GenBank/DDBJ databases">
        <title>Rhizophora mucronata_Transcriptome.</title>
        <authorList>
            <person name="Meera S.P."/>
            <person name="Sreeshan A."/>
            <person name="Augustine A."/>
        </authorList>
    </citation>
    <scope>NUCLEOTIDE SEQUENCE</scope>
    <source>
        <tissue evidence="2">Leaf</tissue>
    </source>
</reference>
<dbReference type="AlphaFoldDB" id="A0A2P2Q9V0"/>
<evidence type="ECO:0000256" key="1">
    <source>
        <dbReference type="SAM" id="Phobius"/>
    </source>
</evidence>
<feature type="transmembrane region" description="Helical" evidence="1">
    <location>
        <begin position="51"/>
        <end position="75"/>
    </location>
</feature>
<keyword evidence="1" id="KW-1133">Transmembrane helix</keyword>
<protein>
    <submittedName>
        <fullName evidence="2">Uncharacterized protein</fullName>
    </submittedName>
</protein>
<keyword evidence="1" id="KW-0812">Transmembrane</keyword>
<keyword evidence="1" id="KW-0472">Membrane</keyword>